<dbReference type="PROSITE" id="PS51186">
    <property type="entry name" value="GNAT"/>
    <property type="match status" value="1"/>
</dbReference>
<protein>
    <submittedName>
        <fullName evidence="2">GNAT family N-acetyltransferase</fullName>
    </submittedName>
</protein>
<reference evidence="2 3" key="1">
    <citation type="submission" date="2019-04" db="EMBL/GenBank/DDBJ databases">
        <authorList>
            <person name="Li Y."/>
            <person name="Wang J."/>
        </authorList>
    </citation>
    <scope>NUCLEOTIDE SEQUENCE [LARGE SCALE GENOMIC DNA]</scope>
    <source>
        <strain evidence="2 3">DSM 14668</strain>
    </source>
</reference>
<dbReference type="EMBL" id="SSMQ01000002">
    <property type="protein sequence ID" value="TKD12704.1"/>
    <property type="molecule type" value="Genomic_DNA"/>
</dbReference>
<gene>
    <name evidence="2" type="ORF">E8A74_02850</name>
</gene>
<dbReference type="GO" id="GO:0016747">
    <property type="term" value="F:acyltransferase activity, transferring groups other than amino-acyl groups"/>
    <property type="evidence" value="ECO:0007669"/>
    <property type="project" value="InterPro"/>
</dbReference>
<dbReference type="AlphaFoldDB" id="A0A4U1JJ17"/>
<name>A0A4U1JJ17_9BACT</name>
<sequence length="322" mass="35993">MTTSPGFLIERADARHRDFVQHLLSEHLPGSDVARRYTWLYEQNPHGRAVTVIARDERTGEPLGITSAFPRRMLIAGRTRLGSVGGDGYVRPSARRRGIATAMHRAALESMRAEGVEIMFGPPEPHNLRALERAGARVVCHVRRFSRPRVLQSFLGPLGRFLVRGARLVPIEGRDRRVDQIFERAVDGSVVTPVRDAAHYAWRFVDSPARAQRAYVVLRRDKPLGLCVLERSDRRVALVDVFAHPDDFGDALTIIASASGADSLVTQLNDRGPHARSLARAGFFPREGKPFQVHACEGMDPAVFDANRWYHTWGDGDLDRVL</sequence>
<dbReference type="OrthoDB" id="5422175at2"/>
<dbReference type="Gene3D" id="3.40.630.30">
    <property type="match status" value="1"/>
</dbReference>
<dbReference type="InterPro" id="IPR016181">
    <property type="entry name" value="Acyl_CoA_acyltransferase"/>
</dbReference>
<dbReference type="RefSeq" id="WP_136927341.1">
    <property type="nucleotide sequence ID" value="NZ_SSMQ01000002.1"/>
</dbReference>
<dbReference type="Pfam" id="PF13527">
    <property type="entry name" value="Acetyltransf_9"/>
    <property type="match status" value="1"/>
</dbReference>
<dbReference type="Proteomes" id="UP000309215">
    <property type="component" value="Unassembled WGS sequence"/>
</dbReference>
<dbReference type="CDD" id="cd04301">
    <property type="entry name" value="NAT_SF"/>
    <property type="match status" value="1"/>
</dbReference>
<dbReference type="InterPro" id="IPR000182">
    <property type="entry name" value="GNAT_dom"/>
</dbReference>
<feature type="domain" description="N-acetyltransferase" evidence="1">
    <location>
        <begin position="7"/>
        <end position="157"/>
    </location>
</feature>
<accession>A0A4U1JJ17</accession>
<evidence type="ECO:0000259" key="1">
    <source>
        <dbReference type="PROSITE" id="PS51186"/>
    </source>
</evidence>
<dbReference type="SUPFAM" id="SSF55729">
    <property type="entry name" value="Acyl-CoA N-acyltransferases (Nat)"/>
    <property type="match status" value="1"/>
</dbReference>
<comment type="caution">
    <text evidence="2">The sequence shown here is derived from an EMBL/GenBank/DDBJ whole genome shotgun (WGS) entry which is preliminary data.</text>
</comment>
<proteinExistence type="predicted"/>
<keyword evidence="2" id="KW-0808">Transferase</keyword>
<evidence type="ECO:0000313" key="2">
    <source>
        <dbReference type="EMBL" id="TKD12704.1"/>
    </source>
</evidence>
<evidence type="ECO:0000313" key="3">
    <source>
        <dbReference type="Proteomes" id="UP000309215"/>
    </source>
</evidence>
<organism evidence="2 3">
    <name type="scientific">Polyangium fumosum</name>
    <dbReference type="NCBI Taxonomy" id="889272"/>
    <lineage>
        <taxon>Bacteria</taxon>
        <taxon>Pseudomonadati</taxon>
        <taxon>Myxococcota</taxon>
        <taxon>Polyangia</taxon>
        <taxon>Polyangiales</taxon>
        <taxon>Polyangiaceae</taxon>
        <taxon>Polyangium</taxon>
    </lineage>
</organism>
<keyword evidence="3" id="KW-1185">Reference proteome</keyword>